<dbReference type="GO" id="GO:0005634">
    <property type="term" value="C:nucleus"/>
    <property type="evidence" value="ECO:0007669"/>
    <property type="project" value="UniProtKB-SubCell"/>
</dbReference>
<sequence>MSDFQTQTFGLFAEPASGPAQSKRSLDSSVKLMLPTRQWSKIIVDFSLVQLGWVHCAVDEAIFMKEHDEFWQSLVEDKQECLTNHGWIAVYLSILAVGAYFINEAEIHDIQLLYESFSSQPPPDVLLRGKSPAGLCRTWYEAALRELDLADFTRKPALSTIQTVAILNIVHKNLGESSREMTIGSRPISIHPGSFTTMLETEDETSDSPSPFEYHKVMARIAAMIRSQVTSVRGWSPAILQASFEDLDRVLDSFPIHLRCHESANNFNHDLHDDNNEPYWNTLQRNLALNCVDSWRISLYVAKIPQMLDTLEPTKHADFSNGVPVARRILNRIYNNPNLRLLKFWAANSAIISAGIFLALDIICFQQYRPATEVAREKEMVALSFKMLEQSSAETRHGGLLVLRRLSHLYEIVLPALFRKIDRNALARILKLVAVPRLWDSLPDSDATMRFVFQDSQSTSEGDISAHRVYSQSLTSPSTPYPIQHEIYGAVPQGETLDVWDPFPMLGEEEMIPYLGQFFPAADLIDALSDHRGELLG</sequence>
<comment type="subcellular location">
    <subcellularLocation>
        <location evidence="1">Nucleus</location>
    </subcellularLocation>
</comment>
<dbReference type="PANTHER" id="PTHR31001:SF76">
    <property type="entry name" value="ZN(2)-C6 FUNGAL-TYPE DOMAIN-CONTAINING PROTEIN"/>
    <property type="match status" value="1"/>
</dbReference>
<dbReference type="InterPro" id="IPR050613">
    <property type="entry name" value="Sec_Metabolite_Reg"/>
</dbReference>
<evidence type="ECO:0000256" key="3">
    <source>
        <dbReference type="ARBA" id="ARBA00023163"/>
    </source>
</evidence>
<dbReference type="EMBL" id="MNBE01000719">
    <property type="protein sequence ID" value="OKO94477.1"/>
    <property type="molecule type" value="Genomic_DNA"/>
</dbReference>
<accession>A0A1Q5T2L0</accession>
<gene>
    <name evidence="5" type="ORF">PENSUB_11744</name>
</gene>
<evidence type="ECO:0000313" key="6">
    <source>
        <dbReference type="Proteomes" id="UP000186955"/>
    </source>
</evidence>
<evidence type="ECO:0000256" key="1">
    <source>
        <dbReference type="ARBA" id="ARBA00004123"/>
    </source>
</evidence>
<protein>
    <recommendedName>
        <fullName evidence="7">Transcription factor domain-containing protein</fullName>
    </recommendedName>
</protein>
<keyword evidence="6" id="KW-1185">Reference proteome</keyword>
<evidence type="ECO:0000313" key="5">
    <source>
        <dbReference type="EMBL" id="OKO94477.1"/>
    </source>
</evidence>
<proteinExistence type="predicted"/>
<evidence type="ECO:0008006" key="7">
    <source>
        <dbReference type="Google" id="ProtNLM"/>
    </source>
</evidence>
<dbReference type="CDD" id="cd12148">
    <property type="entry name" value="fungal_TF_MHR"/>
    <property type="match status" value="1"/>
</dbReference>
<name>A0A1Q5T2L0_9EURO</name>
<reference evidence="5 6" key="1">
    <citation type="submission" date="2016-10" db="EMBL/GenBank/DDBJ databases">
        <title>Genome sequence of the ascomycete fungus Penicillium subrubescens.</title>
        <authorList>
            <person name="De Vries R.P."/>
            <person name="Peng M."/>
            <person name="Dilokpimol A."/>
            <person name="Hilden K."/>
            <person name="Makela M.R."/>
            <person name="Grigoriev I."/>
            <person name="Riley R."/>
            <person name="Granchi Z."/>
        </authorList>
    </citation>
    <scope>NUCLEOTIDE SEQUENCE [LARGE SCALE GENOMIC DNA]</scope>
    <source>
        <strain evidence="5 6">CBS 132785</strain>
    </source>
</reference>
<keyword evidence="4" id="KW-0539">Nucleus</keyword>
<dbReference type="PANTHER" id="PTHR31001">
    <property type="entry name" value="UNCHARACTERIZED TRANSCRIPTIONAL REGULATORY PROTEIN"/>
    <property type="match status" value="1"/>
</dbReference>
<evidence type="ECO:0000256" key="2">
    <source>
        <dbReference type="ARBA" id="ARBA00023015"/>
    </source>
</evidence>
<organism evidence="5 6">
    <name type="scientific">Penicillium subrubescens</name>
    <dbReference type="NCBI Taxonomy" id="1316194"/>
    <lineage>
        <taxon>Eukaryota</taxon>
        <taxon>Fungi</taxon>
        <taxon>Dikarya</taxon>
        <taxon>Ascomycota</taxon>
        <taxon>Pezizomycotina</taxon>
        <taxon>Eurotiomycetes</taxon>
        <taxon>Eurotiomycetidae</taxon>
        <taxon>Eurotiales</taxon>
        <taxon>Aspergillaceae</taxon>
        <taxon>Penicillium</taxon>
    </lineage>
</organism>
<dbReference type="STRING" id="1316194.A0A1Q5T2L0"/>
<keyword evidence="2" id="KW-0805">Transcription regulation</keyword>
<dbReference type="AlphaFoldDB" id="A0A1Q5T2L0"/>
<keyword evidence="3" id="KW-0804">Transcription</keyword>
<comment type="caution">
    <text evidence="5">The sequence shown here is derived from an EMBL/GenBank/DDBJ whole genome shotgun (WGS) entry which is preliminary data.</text>
</comment>
<evidence type="ECO:0000256" key="4">
    <source>
        <dbReference type="ARBA" id="ARBA00023242"/>
    </source>
</evidence>
<dbReference type="Proteomes" id="UP000186955">
    <property type="component" value="Unassembled WGS sequence"/>
</dbReference>